<gene>
    <name evidence="2" type="ORF">GCM10020369_60980</name>
</gene>
<evidence type="ECO:0000313" key="2">
    <source>
        <dbReference type="EMBL" id="GAA3393848.1"/>
    </source>
</evidence>
<proteinExistence type="predicted"/>
<evidence type="ECO:0000313" key="3">
    <source>
        <dbReference type="Proteomes" id="UP001501676"/>
    </source>
</evidence>
<protein>
    <submittedName>
        <fullName evidence="2">Uncharacterized protein</fullName>
    </submittedName>
</protein>
<sequence length="98" mass="10788">MSETDEEVHAKSASRSLFDLRWLIAGLFVVYGGLLIVLGIFDSEAEVQKADGIRINLWTGVGMFILGALFGLWSWLRPLRPDAPASVAAQSEERQPEA</sequence>
<comment type="caution">
    <text evidence="2">The sequence shown here is derived from an EMBL/GenBank/DDBJ whole genome shotgun (WGS) entry which is preliminary data.</text>
</comment>
<keyword evidence="3" id="KW-1185">Reference proteome</keyword>
<feature type="transmembrane region" description="Helical" evidence="1">
    <location>
        <begin position="20"/>
        <end position="41"/>
    </location>
</feature>
<accession>A0ABP6T715</accession>
<dbReference type="Proteomes" id="UP001501676">
    <property type="component" value="Unassembled WGS sequence"/>
</dbReference>
<keyword evidence="1" id="KW-0472">Membrane</keyword>
<name>A0ABP6T715_9ACTN</name>
<organism evidence="2 3">
    <name type="scientific">Cryptosporangium minutisporangium</name>
    <dbReference type="NCBI Taxonomy" id="113569"/>
    <lineage>
        <taxon>Bacteria</taxon>
        <taxon>Bacillati</taxon>
        <taxon>Actinomycetota</taxon>
        <taxon>Actinomycetes</taxon>
        <taxon>Cryptosporangiales</taxon>
        <taxon>Cryptosporangiaceae</taxon>
        <taxon>Cryptosporangium</taxon>
    </lineage>
</organism>
<evidence type="ECO:0000256" key="1">
    <source>
        <dbReference type="SAM" id="Phobius"/>
    </source>
</evidence>
<feature type="transmembrane region" description="Helical" evidence="1">
    <location>
        <begin position="53"/>
        <end position="76"/>
    </location>
</feature>
<dbReference type="EMBL" id="BAAAYN010000044">
    <property type="protein sequence ID" value="GAA3393848.1"/>
    <property type="molecule type" value="Genomic_DNA"/>
</dbReference>
<reference evidence="3" key="1">
    <citation type="journal article" date="2019" name="Int. J. Syst. Evol. Microbiol.">
        <title>The Global Catalogue of Microorganisms (GCM) 10K type strain sequencing project: providing services to taxonomists for standard genome sequencing and annotation.</title>
        <authorList>
            <consortium name="The Broad Institute Genomics Platform"/>
            <consortium name="The Broad Institute Genome Sequencing Center for Infectious Disease"/>
            <person name="Wu L."/>
            <person name="Ma J."/>
        </authorList>
    </citation>
    <scope>NUCLEOTIDE SEQUENCE [LARGE SCALE GENOMIC DNA]</scope>
    <source>
        <strain evidence="3">JCM 9458</strain>
    </source>
</reference>
<keyword evidence="1" id="KW-0812">Transmembrane</keyword>
<dbReference type="RefSeq" id="WP_345731701.1">
    <property type="nucleotide sequence ID" value="NZ_BAAAYN010000044.1"/>
</dbReference>
<keyword evidence="1" id="KW-1133">Transmembrane helix</keyword>